<evidence type="ECO:0000256" key="1">
    <source>
        <dbReference type="ARBA" id="ARBA00022884"/>
    </source>
</evidence>
<dbReference type="EMBL" id="JAKLMC020000062">
    <property type="protein sequence ID" value="KAK5947861.1"/>
    <property type="molecule type" value="Genomic_DNA"/>
</dbReference>
<evidence type="ECO:0000313" key="6">
    <source>
        <dbReference type="Proteomes" id="UP001316803"/>
    </source>
</evidence>
<accession>A0AAN8EWZ7</accession>
<gene>
    <name evidence="5" type="ORF">OHC33_011126</name>
</gene>
<feature type="compositionally biased region" description="Basic residues" evidence="3">
    <location>
        <begin position="41"/>
        <end position="57"/>
    </location>
</feature>
<dbReference type="Pfam" id="PF00076">
    <property type="entry name" value="RRM_1"/>
    <property type="match status" value="1"/>
</dbReference>
<dbReference type="SUPFAM" id="SSF54928">
    <property type="entry name" value="RNA-binding domain, RBD"/>
    <property type="match status" value="1"/>
</dbReference>
<dbReference type="GO" id="GO:0042274">
    <property type="term" value="P:ribosomal small subunit biogenesis"/>
    <property type="evidence" value="ECO:0007669"/>
    <property type="project" value="TreeGrafter"/>
</dbReference>
<organism evidence="5 6">
    <name type="scientific">Knufia fluminis</name>
    <dbReference type="NCBI Taxonomy" id="191047"/>
    <lineage>
        <taxon>Eukaryota</taxon>
        <taxon>Fungi</taxon>
        <taxon>Dikarya</taxon>
        <taxon>Ascomycota</taxon>
        <taxon>Pezizomycotina</taxon>
        <taxon>Eurotiomycetes</taxon>
        <taxon>Chaetothyriomycetidae</taxon>
        <taxon>Chaetothyriales</taxon>
        <taxon>Trichomeriaceae</taxon>
        <taxon>Knufia</taxon>
    </lineage>
</organism>
<dbReference type="InterPro" id="IPR034228">
    <property type="entry name" value="Nop6_RRM"/>
</dbReference>
<name>A0AAN8EWZ7_9EURO</name>
<dbReference type="PANTHER" id="PTHR23236:SF51">
    <property type="entry name" value="NUCLEOLAR PROTEIN 6"/>
    <property type="match status" value="1"/>
</dbReference>
<dbReference type="PANTHER" id="PTHR23236">
    <property type="entry name" value="EUKARYOTIC TRANSLATION INITIATION FACTOR 4B/4H"/>
    <property type="match status" value="1"/>
</dbReference>
<evidence type="ECO:0000256" key="3">
    <source>
        <dbReference type="SAM" id="MobiDB-lite"/>
    </source>
</evidence>
<dbReference type="InterPro" id="IPR000504">
    <property type="entry name" value="RRM_dom"/>
</dbReference>
<evidence type="ECO:0000256" key="2">
    <source>
        <dbReference type="PROSITE-ProRule" id="PRU00176"/>
    </source>
</evidence>
<evidence type="ECO:0000313" key="5">
    <source>
        <dbReference type="EMBL" id="KAK5947861.1"/>
    </source>
</evidence>
<feature type="compositionally biased region" description="Basic and acidic residues" evidence="3">
    <location>
        <begin position="286"/>
        <end position="314"/>
    </location>
</feature>
<evidence type="ECO:0000259" key="4">
    <source>
        <dbReference type="PROSITE" id="PS50102"/>
    </source>
</evidence>
<reference evidence="5 6" key="1">
    <citation type="submission" date="2022-12" db="EMBL/GenBank/DDBJ databases">
        <title>Genomic features and morphological characterization of a novel Knufia sp. strain isolated from spacecraft assembly facility.</title>
        <authorList>
            <person name="Teixeira M."/>
            <person name="Chander A.M."/>
            <person name="Stajich J.E."/>
            <person name="Venkateswaran K."/>
        </authorList>
    </citation>
    <scope>NUCLEOTIDE SEQUENCE [LARGE SCALE GENOMIC DNA]</scope>
    <source>
        <strain evidence="5 6">FJI-L2-BK-P2</strain>
    </source>
</reference>
<dbReference type="CDD" id="cd12400">
    <property type="entry name" value="RRM_Nop6"/>
    <property type="match status" value="1"/>
</dbReference>
<feature type="region of interest" description="Disordered" evidence="3">
    <location>
        <begin position="245"/>
        <end position="336"/>
    </location>
</feature>
<dbReference type="GO" id="GO:0019843">
    <property type="term" value="F:rRNA binding"/>
    <property type="evidence" value="ECO:0007669"/>
    <property type="project" value="TreeGrafter"/>
</dbReference>
<keyword evidence="1 2" id="KW-0694">RNA-binding</keyword>
<comment type="caution">
    <text evidence="5">The sequence shown here is derived from an EMBL/GenBank/DDBJ whole genome shotgun (WGS) entry which is preliminary data.</text>
</comment>
<feature type="region of interest" description="Disordered" evidence="3">
    <location>
        <begin position="1"/>
        <end position="157"/>
    </location>
</feature>
<dbReference type="Gene3D" id="3.30.70.330">
    <property type="match status" value="1"/>
</dbReference>
<dbReference type="SMART" id="SM00360">
    <property type="entry name" value="RRM"/>
    <property type="match status" value="1"/>
</dbReference>
<dbReference type="AlphaFoldDB" id="A0AAN8EWZ7"/>
<dbReference type="PROSITE" id="PS50102">
    <property type="entry name" value="RRM"/>
    <property type="match status" value="1"/>
</dbReference>
<keyword evidence="6" id="KW-1185">Reference proteome</keyword>
<feature type="compositionally biased region" description="Basic and acidic residues" evidence="3">
    <location>
        <begin position="131"/>
        <end position="143"/>
    </location>
</feature>
<dbReference type="InterPro" id="IPR012677">
    <property type="entry name" value="Nucleotide-bd_a/b_plait_sf"/>
</dbReference>
<dbReference type="Proteomes" id="UP001316803">
    <property type="component" value="Unassembled WGS sequence"/>
</dbReference>
<dbReference type="InterPro" id="IPR035979">
    <property type="entry name" value="RBD_domain_sf"/>
</dbReference>
<sequence>MGKRKRSSEVQEAGAPVSKKQVVEKVPGASAAERRQLRSERKSKKGQQAKENSKKKRPETATEPEVFLPGHNATAGSDNIAGGEDFVSLNDATTSAPTPGVDGNAAAATQPQKKRKEKKASPRSERKKAKGEKAADVEGKADGGAEEGTTAGNRKTNDAPRFICFVGNLPYSCTTDQIQQHFRKLEPTSIRHSTDKATRKSKGFAFLEFDDYSRMKTCLKVYHHSIFDPERTSKLPDDAFDEHGLVREQPGQNKKQTGRKINVELTAGGGGKGADRKEKIQKKNTKLWEERERRKEADSKQQKVKDKMKKDERSGANSTDIGSEAVHPSRLKRVQQ</sequence>
<feature type="domain" description="RRM" evidence="4">
    <location>
        <begin position="162"/>
        <end position="268"/>
    </location>
</feature>
<dbReference type="FunFam" id="3.30.70.330:FF:000376">
    <property type="entry name" value="Putative RNA binding protein"/>
    <property type="match status" value="1"/>
</dbReference>
<proteinExistence type="predicted"/>
<protein>
    <recommendedName>
        <fullName evidence="4">RRM domain-containing protein</fullName>
    </recommendedName>
</protein>
<dbReference type="GO" id="GO:0005730">
    <property type="term" value="C:nucleolus"/>
    <property type="evidence" value="ECO:0007669"/>
    <property type="project" value="TreeGrafter"/>
</dbReference>